<sequence>MQFFDLFHFLQAGAEPRKSVIVAAIRVARPPLQQVPQRWKIACCHEKLALLGMAVSSPSAVIDHFITSASDRTSV</sequence>
<comment type="caution">
    <text evidence="1">The sequence shown here is derived from an EMBL/GenBank/DDBJ whole genome shotgun (WGS) entry which is preliminary data.</text>
</comment>
<protein>
    <submittedName>
        <fullName evidence="1">Uncharacterized protein</fullName>
    </submittedName>
</protein>
<dbReference type="RefSeq" id="WP_130748907.1">
    <property type="nucleotide sequence ID" value="NZ_JARXWA010000007.1"/>
</dbReference>
<evidence type="ECO:0000313" key="2">
    <source>
        <dbReference type="Proteomes" id="UP000471409"/>
    </source>
</evidence>
<proteinExistence type="predicted"/>
<name>A0A6P0DQW4_RHILE</name>
<dbReference type="EMBL" id="WXXP01000015">
    <property type="protein sequence ID" value="NEK53576.1"/>
    <property type="molecule type" value="Genomic_DNA"/>
</dbReference>
<accession>A0A6P0DQW4</accession>
<dbReference type="Proteomes" id="UP000471409">
    <property type="component" value="Unassembled WGS sequence"/>
</dbReference>
<reference evidence="1 2" key="1">
    <citation type="submission" date="2020-01" db="EMBL/GenBank/DDBJ databases">
        <title>Rhizobium genotypes associated with high levels of biological nitrogen fixation by grain legumes in a temperate-maritime cropping system.</title>
        <authorList>
            <person name="Maluk M."/>
            <person name="Francesc Ferrando Molina F."/>
            <person name="Lopez Del Egido L."/>
            <person name="Lafos M."/>
            <person name="Langarica-Fuentes A."/>
            <person name="Gebre Yohannes G."/>
            <person name="Young M.W."/>
            <person name="Martin P."/>
            <person name="Gantlett R."/>
            <person name="Kenicer G."/>
            <person name="Hawes C."/>
            <person name="Begg G.S."/>
            <person name="Quilliam R.S."/>
            <person name="Squire G.R."/>
            <person name="Poole P.S."/>
            <person name="Young P.W."/>
            <person name="Iannetta P.M."/>
            <person name="James E.K."/>
        </authorList>
    </citation>
    <scope>NUCLEOTIDE SEQUENCE [LARGE SCALE GENOMIC DNA]</scope>
    <source>
        <strain evidence="1 2">JHI944</strain>
    </source>
</reference>
<gene>
    <name evidence="1" type="ORF">GUK36_29660</name>
</gene>
<evidence type="ECO:0000313" key="1">
    <source>
        <dbReference type="EMBL" id="NEK53576.1"/>
    </source>
</evidence>
<organism evidence="1 2">
    <name type="scientific">Rhizobium leguminosarum</name>
    <dbReference type="NCBI Taxonomy" id="384"/>
    <lineage>
        <taxon>Bacteria</taxon>
        <taxon>Pseudomonadati</taxon>
        <taxon>Pseudomonadota</taxon>
        <taxon>Alphaproteobacteria</taxon>
        <taxon>Hyphomicrobiales</taxon>
        <taxon>Rhizobiaceae</taxon>
        <taxon>Rhizobium/Agrobacterium group</taxon>
        <taxon>Rhizobium</taxon>
    </lineage>
</organism>
<dbReference type="AlphaFoldDB" id="A0A6P0DQW4"/>